<evidence type="ECO:0000256" key="6">
    <source>
        <dbReference type="SAM" id="MobiDB-lite"/>
    </source>
</evidence>
<evidence type="ECO:0000259" key="8">
    <source>
        <dbReference type="PROSITE" id="PS50893"/>
    </source>
</evidence>
<evidence type="ECO:0000256" key="3">
    <source>
        <dbReference type="ARBA" id="ARBA00022741"/>
    </source>
</evidence>
<dbReference type="EMBL" id="JACHJQ010000013">
    <property type="protein sequence ID" value="MBB4912391.1"/>
    <property type="molecule type" value="Genomic_DNA"/>
</dbReference>
<feature type="region of interest" description="Disordered" evidence="6">
    <location>
        <begin position="231"/>
        <end position="328"/>
    </location>
</feature>
<dbReference type="SUPFAM" id="SSF52540">
    <property type="entry name" value="P-loop containing nucleoside triphosphate hydrolases"/>
    <property type="match status" value="1"/>
</dbReference>
<dbReference type="AlphaFoldDB" id="A0A7W7VJB9"/>
<keyword evidence="7" id="KW-0472">Membrane</keyword>
<keyword evidence="7" id="KW-0812">Transmembrane</keyword>
<dbReference type="PROSITE" id="PS50893">
    <property type="entry name" value="ABC_TRANSPORTER_2"/>
    <property type="match status" value="1"/>
</dbReference>
<dbReference type="Gene3D" id="3.40.50.1820">
    <property type="entry name" value="alpha/beta hydrolase"/>
    <property type="match status" value="2"/>
</dbReference>
<proteinExistence type="inferred from homology"/>
<keyword evidence="7" id="KW-1133">Transmembrane helix</keyword>
<accession>A0A7W7VJB9</accession>
<feature type="transmembrane region" description="Helical" evidence="7">
    <location>
        <begin position="673"/>
        <end position="692"/>
    </location>
</feature>
<dbReference type="GO" id="GO:0008239">
    <property type="term" value="F:dipeptidyl-peptidase activity"/>
    <property type="evidence" value="ECO:0007669"/>
    <property type="project" value="InterPro"/>
</dbReference>
<name>A0A7W7VJB9_9PSEU</name>
<protein>
    <submittedName>
        <fullName evidence="9">ABC-2 type transport system ATP-binding protein</fullName>
    </submittedName>
</protein>
<comment type="caution">
    <text evidence="9">The sequence shown here is derived from an EMBL/GenBank/DDBJ whole genome shotgun (WGS) entry which is preliminary data.</text>
</comment>
<dbReference type="InterPro" id="IPR000383">
    <property type="entry name" value="Xaa-Pro-like_dom"/>
</dbReference>
<dbReference type="SMART" id="SM00382">
    <property type="entry name" value="AAA"/>
    <property type="match status" value="1"/>
</dbReference>
<dbReference type="InterPro" id="IPR027417">
    <property type="entry name" value="P-loop_NTPase"/>
</dbReference>
<evidence type="ECO:0000313" key="10">
    <source>
        <dbReference type="Proteomes" id="UP000520767"/>
    </source>
</evidence>
<dbReference type="SUPFAM" id="SSF49785">
    <property type="entry name" value="Galactose-binding domain-like"/>
    <property type="match status" value="1"/>
</dbReference>
<keyword evidence="10" id="KW-1185">Reference proteome</keyword>
<dbReference type="Gene3D" id="2.60.120.260">
    <property type="entry name" value="Galactose-binding domain-like"/>
    <property type="match status" value="1"/>
</dbReference>
<gene>
    <name evidence="9" type="ORF">FHR82_008662</name>
</gene>
<keyword evidence="3" id="KW-0547">Nucleotide-binding</keyword>
<keyword evidence="5 9" id="KW-0067">ATP-binding</keyword>
<dbReference type="Gene3D" id="3.40.50.300">
    <property type="entry name" value="P-loop containing nucleotide triphosphate hydrolases"/>
    <property type="match status" value="1"/>
</dbReference>
<dbReference type="GO" id="GO:0005524">
    <property type="term" value="F:ATP binding"/>
    <property type="evidence" value="ECO:0007669"/>
    <property type="project" value="UniProtKB-KW"/>
</dbReference>
<dbReference type="InterPro" id="IPR003439">
    <property type="entry name" value="ABC_transporter-like_ATP-bd"/>
</dbReference>
<dbReference type="InterPro" id="IPR008979">
    <property type="entry name" value="Galactose-bd-like_sf"/>
</dbReference>
<dbReference type="InterPro" id="IPR003593">
    <property type="entry name" value="AAA+_ATPase"/>
</dbReference>
<dbReference type="PROSITE" id="PS00211">
    <property type="entry name" value="ABC_TRANSPORTER_1"/>
    <property type="match status" value="1"/>
</dbReference>
<dbReference type="Proteomes" id="UP000520767">
    <property type="component" value="Unassembled WGS sequence"/>
</dbReference>
<dbReference type="PANTHER" id="PTHR43335:SF4">
    <property type="entry name" value="ABC TRANSPORTER, ATP-BINDING PROTEIN"/>
    <property type="match status" value="1"/>
</dbReference>
<feature type="compositionally biased region" description="Acidic residues" evidence="6">
    <location>
        <begin position="240"/>
        <end position="251"/>
    </location>
</feature>
<feature type="domain" description="ABC transporter" evidence="8">
    <location>
        <begin position="709"/>
        <end position="937"/>
    </location>
</feature>
<dbReference type="InterPro" id="IPR013736">
    <property type="entry name" value="Xaa-Pro_dipept_C"/>
</dbReference>
<reference evidence="9 10" key="1">
    <citation type="submission" date="2020-08" db="EMBL/GenBank/DDBJ databases">
        <title>Genomic Encyclopedia of Type Strains, Phase III (KMG-III): the genomes of soil and plant-associated and newly described type strains.</title>
        <authorList>
            <person name="Whitman W."/>
        </authorList>
    </citation>
    <scope>NUCLEOTIDE SEQUENCE [LARGE SCALE GENOMIC DNA]</scope>
    <source>
        <strain evidence="9 10">CECT 8960</strain>
    </source>
</reference>
<evidence type="ECO:0000256" key="1">
    <source>
        <dbReference type="ARBA" id="ARBA00005417"/>
    </source>
</evidence>
<dbReference type="PANTHER" id="PTHR43335">
    <property type="entry name" value="ABC TRANSPORTER, ATP-BINDING PROTEIN"/>
    <property type="match status" value="1"/>
</dbReference>
<evidence type="ECO:0000256" key="5">
    <source>
        <dbReference type="ARBA" id="ARBA00022840"/>
    </source>
</evidence>
<dbReference type="Pfam" id="PF02129">
    <property type="entry name" value="Peptidase_S15"/>
    <property type="match status" value="1"/>
</dbReference>
<keyword evidence="2" id="KW-0813">Transport</keyword>
<evidence type="ECO:0000313" key="9">
    <source>
        <dbReference type="EMBL" id="MBB4912391.1"/>
    </source>
</evidence>
<keyword evidence="4" id="KW-0378">Hydrolase</keyword>
<organism evidence="9 10">
    <name type="scientific">Actinophytocola algeriensis</name>
    <dbReference type="NCBI Taxonomy" id="1768010"/>
    <lineage>
        <taxon>Bacteria</taxon>
        <taxon>Bacillati</taxon>
        <taxon>Actinomycetota</taxon>
        <taxon>Actinomycetes</taxon>
        <taxon>Pseudonocardiales</taxon>
        <taxon>Pseudonocardiaceae</taxon>
    </lineage>
</organism>
<feature type="compositionally biased region" description="Gly residues" evidence="6">
    <location>
        <begin position="309"/>
        <end position="319"/>
    </location>
</feature>
<feature type="compositionally biased region" description="Low complexity" evidence="6">
    <location>
        <begin position="273"/>
        <end position="308"/>
    </location>
</feature>
<evidence type="ECO:0000256" key="7">
    <source>
        <dbReference type="SAM" id="Phobius"/>
    </source>
</evidence>
<dbReference type="GO" id="GO:0016887">
    <property type="term" value="F:ATP hydrolysis activity"/>
    <property type="evidence" value="ECO:0007669"/>
    <property type="project" value="InterPro"/>
</dbReference>
<feature type="compositionally biased region" description="Gly residues" evidence="6">
    <location>
        <begin position="257"/>
        <end position="272"/>
    </location>
</feature>
<evidence type="ECO:0000256" key="2">
    <source>
        <dbReference type="ARBA" id="ARBA00022448"/>
    </source>
</evidence>
<dbReference type="RefSeq" id="WP_311771554.1">
    <property type="nucleotide sequence ID" value="NZ_JACHJQ010000013.1"/>
</dbReference>
<dbReference type="InterPro" id="IPR017871">
    <property type="entry name" value="ABC_transporter-like_CS"/>
</dbReference>
<dbReference type="InterPro" id="IPR029058">
    <property type="entry name" value="AB_hydrolase_fold"/>
</dbReference>
<comment type="similarity">
    <text evidence="1">Belongs to the ABC transporter superfamily.</text>
</comment>
<dbReference type="SUPFAM" id="SSF53474">
    <property type="entry name" value="alpha/beta-Hydrolases"/>
    <property type="match status" value="1"/>
</dbReference>
<sequence>MPRIPRLQPRWLAAGLVAVLAAAGGLVWLNSGDDPAEVKTRELTLAGAQGPGDAAPVRLDATLYLPEVTPAPAVIVAHGFGGSKQSVDGDARELAQRGFVALAYSARGFGRSEGQISLNSRQHEVADASKLVDWLGEQAEVTQDGDDDPKVGVTGGSYGGSLSLLLAGTDKRVDALAPSITYNDLSQALLPNSATTDDTVPGTPAANAYAADGVFKRSWAGIFFASGAGGGGLADPTVDAVEEGDEDDDIDVPAGNTGTGGTDSGGESGGTDSGTDNGAGSDTGSGTDSDTGGDTGSDSGAANSATAGAGAGQPGGGPSQPGQEAGNPCGKFRPEFCAAYAEVATTGRASQQTVDLLQSVSPMQVTKNITQPTMLVQGEQDTLFGLDQADANARQIAEAGGKVKVVWYTGGHDGGRPGPELRGQIADWFDFHLRGQGSDPGEGLSYAVQGALRVQGAPSVRTVSTGTYPGLNGADATERRSVPVFGPEQTIVNPPGGNPASISSLPGLGSIIGSSSRLVGRVSIDLPGQAAQFQSRPLQSQLLIAGASTVRLRVAAVPGAAPPATEGAVLFAKLYDVSADGTRILPGSAVSPFRIPALPADGSPVEVTVTLPGIVRPIETDRSIALVVSTTDQAYAPATQAAAYRVAVAEGAAVEAPVVSGTRTGNGLPSGPLIGIAIVLGLVVLAAIWGAFRRRRATDLDPGLVDVPLVIEGLSKRYPGGVTAVDDLSFRVEAGQVLGLLGPNGAGKTTSLRMLMGLIQPSGGTIRVFGHKIYSGAPVLSRIGSFVEGAGFLPHLSGQANLELYWAATGRPPDKAHVEEALEIAGLGKAVHRRVRTYSQGMRQRLAIAQAMLGLPDLLVLDEPTNGLDPPQIHQMRAVLRRYASTGRTVVVSSHLLAEVEQTCDHVVVMHQGRLVASGKVEEIVGGSGEATFRVDRPEDAAEVLRAVDGVEGVEVEGNQVHADLDGLPRAEALAKLVGAGVAVEQAGPRRRLEDAFLQLVGEETSR</sequence>
<evidence type="ECO:0000256" key="4">
    <source>
        <dbReference type="ARBA" id="ARBA00022801"/>
    </source>
</evidence>
<dbReference type="Pfam" id="PF00005">
    <property type="entry name" value="ABC_tran"/>
    <property type="match status" value="1"/>
</dbReference>
<dbReference type="SMART" id="SM00939">
    <property type="entry name" value="PepX_C"/>
    <property type="match status" value="1"/>
</dbReference>